<keyword evidence="3 9" id="KW-0862">Zinc</keyword>
<feature type="region of interest" description="Disordered" evidence="10">
    <location>
        <begin position="222"/>
        <end position="247"/>
    </location>
</feature>
<reference evidence="12" key="1">
    <citation type="journal article" date="2020" name="Nat. Commun.">
        <title>Genome sequence of the cluster root forming white lupin.</title>
        <authorList>
            <person name="Hufnagel B."/>
            <person name="Marques A."/>
            <person name="Soriano A."/>
            <person name="Marques L."/>
            <person name="Divol F."/>
            <person name="Doumas P."/>
            <person name="Sallet E."/>
            <person name="Mancinotti D."/>
            <person name="Carrere S."/>
            <person name="Marande W."/>
            <person name="Arribat S."/>
            <person name="Keller J."/>
            <person name="Huneau C."/>
            <person name="Blein T."/>
            <person name="Aime D."/>
            <person name="Laguerre M."/>
            <person name="Taylor J."/>
            <person name="Schubert V."/>
            <person name="Nelson M."/>
            <person name="Geu-Flores F."/>
            <person name="Crespi M."/>
            <person name="Gallardo-Guerrero K."/>
            <person name="Delaux P.-M."/>
            <person name="Salse J."/>
            <person name="Berges H."/>
            <person name="Guyot R."/>
            <person name="Gouzy J."/>
            <person name="Peret B."/>
        </authorList>
    </citation>
    <scope>NUCLEOTIDE SEQUENCE [LARGE SCALE GENOMIC DNA]</scope>
    <source>
        <strain evidence="12">cv. Amiga</strain>
    </source>
</reference>
<dbReference type="Proteomes" id="UP000447434">
    <property type="component" value="Chromosome 11"/>
</dbReference>
<evidence type="ECO:0000256" key="4">
    <source>
        <dbReference type="ARBA" id="ARBA00023015"/>
    </source>
</evidence>
<evidence type="ECO:0000256" key="9">
    <source>
        <dbReference type="RuleBase" id="RU369094"/>
    </source>
</evidence>
<gene>
    <name evidence="11" type="ORF">Lalb_Chr11g0068381</name>
</gene>
<evidence type="ECO:0000256" key="8">
    <source>
        <dbReference type="PROSITE-ProRule" id="PRU00071"/>
    </source>
</evidence>
<evidence type="ECO:0000256" key="7">
    <source>
        <dbReference type="ARBA" id="ARBA00023242"/>
    </source>
</evidence>
<evidence type="ECO:0000313" key="12">
    <source>
        <dbReference type="Proteomes" id="UP000447434"/>
    </source>
</evidence>
<feature type="region of interest" description="Disordered" evidence="10">
    <location>
        <begin position="59"/>
        <end position="104"/>
    </location>
</feature>
<dbReference type="PANTHER" id="PTHR31992">
    <property type="entry name" value="DOF ZINC FINGER PROTEIN DOF1.4-RELATED"/>
    <property type="match status" value="1"/>
</dbReference>
<dbReference type="GO" id="GO:0003700">
    <property type="term" value="F:DNA-binding transcription factor activity"/>
    <property type="evidence" value="ECO:0007669"/>
    <property type="project" value="UniProtKB-UniRule"/>
</dbReference>
<dbReference type="PANTHER" id="PTHR31992:SF141">
    <property type="entry name" value="DOF ZINC FINGER PROTEIN DOF1.4"/>
    <property type="match status" value="1"/>
</dbReference>
<keyword evidence="1 9" id="KW-0479">Metal-binding</keyword>
<keyword evidence="7 8" id="KW-0539">Nucleus</keyword>
<dbReference type="Pfam" id="PF02701">
    <property type="entry name" value="Zn_ribbon_Dof"/>
    <property type="match status" value="1"/>
</dbReference>
<organism evidence="11 12">
    <name type="scientific">Lupinus albus</name>
    <name type="common">White lupine</name>
    <name type="synonym">Lupinus termis</name>
    <dbReference type="NCBI Taxonomy" id="3870"/>
    <lineage>
        <taxon>Eukaryota</taxon>
        <taxon>Viridiplantae</taxon>
        <taxon>Streptophyta</taxon>
        <taxon>Embryophyta</taxon>
        <taxon>Tracheophyta</taxon>
        <taxon>Spermatophyta</taxon>
        <taxon>Magnoliopsida</taxon>
        <taxon>eudicotyledons</taxon>
        <taxon>Gunneridae</taxon>
        <taxon>Pentapetalae</taxon>
        <taxon>rosids</taxon>
        <taxon>fabids</taxon>
        <taxon>Fabales</taxon>
        <taxon>Fabaceae</taxon>
        <taxon>Papilionoideae</taxon>
        <taxon>50 kb inversion clade</taxon>
        <taxon>genistoids sensu lato</taxon>
        <taxon>core genistoids</taxon>
        <taxon>Genisteae</taxon>
        <taxon>Lupinus</taxon>
    </lineage>
</organism>
<proteinExistence type="predicted"/>
<sequence>MEKEGGVERNMNKQQQRHQPLPCPRCMSLNTKFCYYNNHSLTQPRYFCKDCRRNWTHGGALRNIPAGGRSRNKQKNAEISSSSRPQQPPPPPSNGVVLQTQHKDSSSMMQSFVDPFYQGGNGYLSSDFGLASGLNNVGSFSSQYQTLPSQFYQMGGIEKEVQSLYMSNNNNYSVASHSDYPQNYFINNTNNNVTYDSSSLWSTVINNNNTSLSGNTERKAFATDSSPMNPNQLPDFPFYGHPPSYYD</sequence>
<keyword evidence="6 9" id="KW-0804">Transcription</keyword>
<evidence type="ECO:0000256" key="1">
    <source>
        <dbReference type="ARBA" id="ARBA00022723"/>
    </source>
</evidence>
<keyword evidence="5 8" id="KW-0238">DNA-binding</keyword>
<comment type="function">
    <text evidence="9">Transcription factor that binds specifically to a 5'-AA[AG]G-3' consensus core sequence.</text>
</comment>
<evidence type="ECO:0000256" key="5">
    <source>
        <dbReference type="ARBA" id="ARBA00023125"/>
    </source>
</evidence>
<evidence type="ECO:0000256" key="2">
    <source>
        <dbReference type="ARBA" id="ARBA00022771"/>
    </source>
</evidence>
<dbReference type="PROSITE" id="PS50884">
    <property type="entry name" value="ZF_DOF_2"/>
    <property type="match status" value="1"/>
</dbReference>
<evidence type="ECO:0000256" key="3">
    <source>
        <dbReference type="ARBA" id="ARBA00022833"/>
    </source>
</evidence>
<dbReference type="InterPro" id="IPR045174">
    <property type="entry name" value="Dof"/>
</dbReference>
<dbReference type="GO" id="GO:0005634">
    <property type="term" value="C:nucleus"/>
    <property type="evidence" value="ECO:0007669"/>
    <property type="project" value="UniProtKB-SubCell"/>
</dbReference>
<feature type="compositionally biased region" description="Basic and acidic residues" evidence="10">
    <location>
        <begin position="1"/>
        <end position="11"/>
    </location>
</feature>
<dbReference type="AlphaFoldDB" id="A0A6A4PRA0"/>
<evidence type="ECO:0000313" key="11">
    <source>
        <dbReference type="EMBL" id="KAE9604161.1"/>
    </source>
</evidence>
<dbReference type="PROSITE" id="PS01361">
    <property type="entry name" value="ZF_DOF_1"/>
    <property type="match status" value="1"/>
</dbReference>
<comment type="caution">
    <text evidence="11">The sequence shown here is derived from an EMBL/GenBank/DDBJ whole genome shotgun (WGS) entry which is preliminary data.</text>
</comment>
<dbReference type="InterPro" id="IPR003851">
    <property type="entry name" value="Znf_Dof"/>
</dbReference>
<keyword evidence="12" id="KW-1185">Reference proteome</keyword>
<keyword evidence="4 9" id="KW-0805">Transcription regulation</keyword>
<comment type="subcellular location">
    <subcellularLocation>
        <location evidence="8 9">Nucleus</location>
    </subcellularLocation>
</comment>
<evidence type="ECO:0000256" key="10">
    <source>
        <dbReference type="SAM" id="MobiDB-lite"/>
    </source>
</evidence>
<name>A0A6A4PRA0_LUPAL</name>
<protein>
    <recommendedName>
        <fullName evidence="9">Dof zinc finger protein</fullName>
    </recommendedName>
</protein>
<feature type="region of interest" description="Disordered" evidence="10">
    <location>
        <begin position="1"/>
        <end position="22"/>
    </location>
</feature>
<keyword evidence="2 8" id="KW-0863">Zinc-finger</keyword>
<evidence type="ECO:0000256" key="6">
    <source>
        <dbReference type="ARBA" id="ARBA00023163"/>
    </source>
</evidence>
<dbReference type="GO" id="GO:0008270">
    <property type="term" value="F:zinc ion binding"/>
    <property type="evidence" value="ECO:0007669"/>
    <property type="project" value="UniProtKB-KW"/>
</dbReference>
<dbReference type="EMBL" id="WOCE01000011">
    <property type="protein sequence ID" value="KAE9604161.1"/>
    <property type="molecule type" value="Genomic_DNA"/>
</dbReference>
<feature type="compositionally biased region" description="Polar residues" evidence="10">
    <location>
        <begin position="223"/>
        <end position="232"/>
    </location>
</feature>
<dbReference type="OrthoDB" id="1030081at2759"/>
<accession>A0A6A4PRA0</accession>
<dbReference type="GO" id="GO:0003677">
    <property type="term" value="F:DNA binding"/>
    <property type="evidence" value="ECO:0007669"/>
    <property type="project" value="UniProtKB-UniRule"/>
</dbReference>